<protein>
    <recommendedName>
        <fullName evidence="2">DUF6589 domain-containing protein</fullName>
    </recommendedName>
</protein>
<feature type="region of interest" description="Disordered" evidence="1">
    <location>
        <begin position="755"/>
        <end position="782"/>
    </location>
</feature>
<dbReference type="EMBL" id="JARKIE010000101">
    <property type="protein sequence ID" value="KAJ7685894.1"/>
    <property type="molecule type" value="Genomic_DNA"/>
</dbReference>
<evidence type="ECO:0000313" key="3">
    <source>
        <dbReference type="EMBL" id="KAJ7685894.1"/>
    </source>
</evidence>
<sequence length="1011" mass="114216">MDPVDPDSFYAPAPPRTPKPRAQPQPRPPPTPATSAPTVPSTPDQFTIPTTPASFSTVPFAISTPAAQSSSAHFPIPTTPISSNPAASTQPKLRRPKKNQWQKADSIVHLITKEFRSLGAFLEVLFHIRDVSASDPRTASHKQQVTAFLDGESNIGMAHIIDLIYRHPQGRPPSSDTESDLYFAPPDVAKPRDIKLARPALSTWALQLVGPELRRQIGNLTQNDPDDPEDITRLRASTNGRAKLIRSATWDDLGRVSIPWMAATYKRRTRAGWYVTECMGAPTVNGAIIIRSRRPHPTVQVGVIDSLTLSRNRYTSGYLALPLAIWQFACKAHVDEKRMMSRSGFTVHDSTARACLDSLTDSSLAKLRESVAEGIKTGTMRWQIVLDNVQQYCRQRDHRIGRQDVLKIGTAATAILLEDCAPGAFDLQDHLERVMRQERRELTTELLFEDIDWPYIQDLMALNWVRILVNFIPQLAHLRKEVSALFKSDAMTKLRLRLRTSLMQPLGTNAERETETQGMMRAILDFMKQMGLDETALYNLIFIARGDGASVAAMWRIQKFLAAHPSHYKAFRNLVPPGSEAWHTRWTQLNAMAANHYGPVSSSDPSFLSKSATAAGAKRPTNLKKVDFFPTSRSMQLFYEARVLDCFRVSFEADDIIAHFEDPRTPVPDVESLRESARVLFRRYASQEAYNQALSEELTDSASEEMKIPRGTPWTQPVDNSQSERADDAYGDAEPDDDTEAVVVDDLAENAGLEEFFEDAESDSRTKKGKKQKKGKHIEAPGFSGDRGMANGILFLQDMGWWVIAAHAVPDGEVGRLWEILKVWIINFSGSSNHNYTNYLLEMYCLHRYEASKDFSDAMFNNSLVNPTGLQWVECDFAQEGYNKWLEEMVEHKGGDFDDHFYRHTLAPNVMHFLRIKEQMQTAFELKPRGKTHTAPHLRNEFQQLLRMHKEDELHLFRPGRTNGHAEVNFFHRGYERLEESRMANFIEQSTAYADIMRDVLNPEYFGGVGG</sequence>
<feature type="region of interest" description="Disordered" evidence="1">
    <location>
        <begin position="696"/>
        <end position="737"/>
    </location>
</feature>
<evidence type="ECO:0000256" key="1">
    <source>
        <dbReference type="SAM" id="MobiDB-lite"/>
    </source>
</evidence>
<accession>A0AAD7GAZ9</accession>
<feature type="domain" description="DUF6589" evidence="2">
    <location>
        <begin position="438"/>
        <end position="933"/>
    </location>
</feature>
<feature type="region of interest" description="Disordered" evidence="1">
    <location>
        <begin position="1"/>
        <end position="52"/>
    </location>
</feature>
<proteinExistence type="predicted"/>
<name>A0AAD7GAZ9_MYCRO</name>
<comment type="caution">
    <text evidence="3">The sequence shown here is derived from an EMBL/GenBank/DDBJ whole genome shotgun (WGS) entry which is preliminary data.</text>
</comment>
<feature type="compositionally biased region" description="Basic residues" evidence="1">
    <location>
        <begin position="767"/>
        <end position="776"/>
    </location>
</feature>
<evidence type="ECO:0000313" key="4">
    <source>
        <dbReference type="Proteomes" id="UP001221757"/>
    </source>
</evidence>
<dbReference type="Pfam" id="PF20231">
    <property type="entry name" value="DUF6589"/>
    <property type="match status" value="1"/>
</dbReference>
<dbReference type="Proteomes" id="UP001221757">
    <property type="component" value="Unassembled WGS sequence"/>
</dbReference>
<dbReference type="InterPro" id="IPR046496">
    <property type="entry name" value="DUF6589"/>
</dbReference>
<feature type="compositionally biased region" description="Polar residues" evidence="1">
    <location>
        <begin position="79"/>
        <end position="91"/>
    </location>
</feature>
<dbReference type="AlphaFoldDB" id="A0AAD7GAZ9"/>
<feature type="compositionally biased region" description="Low complexity" evidence="1">
    <location>
        <begin position="33"/>
        <end position="43"/>
    </location>
</feature>
<evidence type="ECO:0000259" key="2">
    <source>
        <dbReference type="Pfam" id="PF20231"/>
    </source>
</evidence>
<gene>
    <name evidence="3" type="ORF">B0H17DRAFT_1204590</name>
</gene>
<feature type="region of interest" description="Disordered" evidence="1">
    <location>
        <begin position="69"/>
        <end position="101"/>
    </location>
</feature>
<keyword evidence="4" id="KW-1185">Reference proteome</keyword>
<reference evidence="3" key="1">
    <citation type="submission" date="2023-03" db="EMBL/GenBank/DDBJ databases">
        <title>Massive genome expansion in bonnet fungi (Mycena s.s.) driven by repeated elements and novel gene families across ecological guilds.</title>
        <authorList>
            <consortium name="Lawrence Berkeley National Laboratory"/>
            <person name="Harder C.B."/>
            <person name="Miyauchi S."/>
            <person name="Viragh M."/>
            <person name="Kuo A."/>
            <person name="Thoen E."/>
            <person name="Andreopoulos B."/>
            <person name="Lu D."/>
            <person name="Skrede I."/>
            <person name="Drula E."/>
            <person name="Henrissat B."/>
            <person name="Morin E."/>
            <person name="Kohler A."/>
            <person name="Barry K."/>
            <person name="LaButti K."/>
            <person name="Morin E."/>
            <person name="Salamov A."/>
            <person name="Lipzen A."/>
            <person name="Mereny Z."/>
            <person name="Hegedus B."/>
            <person name="Baldrian P."/>
            <person name="Stursova M."/>
            <person name="Weitz H."/>
            <person name="Taylor A."/>
            <person name="Grigoriev I.V."/>
            <person name="Nagy L.G."/>
            <person name="Martin F."/>
            <person name="Kauserud H."/>
        </authorList>
    </citation>
    <scope>NUCLEOTIDE SEQUENCE</scope>
    <source>
        <strain evidence="3">CBHHK067</strain>
    </source>
</reference>
<feature type="compositionally biased region" description="Pro residues" evidence="1">
    <location>
        <begin position="12"/>
        <end position="32"/>
    </location>
</feature>
<organism evidence="3 4">
    <name type="scientific">Mycena rosella</name>
    <name type="common">Pink bonnet</name>
    <name type="synonym">Agaricus rosellus</name>
    <dbReference type="NCBI Taxonomy" id="1033263"/>
    <lineage>
        <taxon>Eukaryota</taxon>
        <taxon>Fungi</taxon>
        <taxon>Dikarya</taxon>
        <taxon>Basidiomycota</taxon>
        <taxon>Agaricomycotina</taxon>
        <taxon>Agaricomycetes</taxon>
        <taxon>Agaricomycetidae</taxon>
        <taxon>Agaricales</taxon>
        <taxon>Marasmiineae</taxon>
        <taxon>Mycenaceae</taxon>
        <taxon>Mycena</taxon>
    </lineage>
</organism>